<keyword evidence="4 9" id="KW-0963">Cytoplasm</keyword>
<evidence type="ECO:0000256" key="7">
    <source>
        <dbReference type="ARBA" id="ARBA00023235"/>
    </source>
</evidence>
<dbReference type="GO" id="GO:0008837">
    <property type="term" value="F:diaminopimelate epimerase activity"/>
    <property type="evidence" value="ECO:0007669"/>
    <property type="project" value="UniProtKB-UniRule"/>
</dbReference>
<feature type="site" description="Could be important to modulate the pK values of the two catalytic cysteine residues" evidence="9">
    <location>
        <position position="201"/>
    </location>
</feature>
<evidence type="ECO:0000256" key="5">
    <source>
        <dbReference type="ARBA" id="ARBA00022605"/>
    </source>
</evidence>
<keyword evidence="12" id="KW-1185">Reference proteome</keyword>
<proteinExistence type="inferred from homology"/>
<organism evidence="11 12">
    <name type="scientific">Paramuribaculum intestinale</name>
    <dbReference type="NCBI Taxonomy" id="2094151"/>
    <lineage>
        <taxon>Bacteria</taxon>
        <taxon>Pseudomonadati</taxon>
        <taxon>Bacteroidota</taxon>
        <taxon>Bacteroidia</taxon>
        <taxon>Bacteroidales</taxon>
        <taxon>Muribaculaceae</taxon>
        <taxon>Paramuribaculum</taxon>
    </lineage>
</organism>
<dbReference type="EMBL" id="PUBV01000002">
    <property type="protein sequence ID" value="PWB09457.1"/>
    <property type="molecule type" value="Genomic_DNA"/>
</dbReference>
<dbReference type="PANTHER" id="PTHR31689">
    <property type="entry name" value="DIAMINOPIMELATE EPIMERASE, CHLOROPLASTIC"/>
    <property type="match status" value="1"/>
</dbReference>
<dbReference type="GO" id="GO:0009089">
    <property type="term" value="P:lysine biosynthetic process via diaminopimelate"/>
    <property type="evidence" value="ECO:0007669"/>
    <property type="project" value="UniProtKB-UniRule"/>
</dbReference>
<dbReference type="NCBIfam" id="TIGR00652">
    <property type="entry name" value="DapF"/>
    <property type="match status" value="1"/>
</dbReference>
<dbReference type="Pfam" id="PF01678">
    <property type="entry name" value="DAP_epimerase"/>
    <property type="match status" value="2"/>
</dbReference>
<sequence>MRFTKMHGIGNDYIYIDCMESEPESPDTLAREISDRHTGVGGDGIVMICPSDKADFRMRIFNADGSEARMCGNASRCIAKYVIDQGLTDRTDLTLETLSGIRRLMARKGSDGKVESVTVDMGRPEVGVVDTEVALPDGSRHRLTAVSMGNPHGVIFTDDLSDAMVLGHGPELERHPMWPDRANIEFARTDAPDRITMRVWERGSGETMACGTGACATLVAAATNGLAGRKAEISLPGGRLTIEWLPESEGGHVMMTGPATEVFTGTYIRN</sequence>
<feature type="binding site" evidence="9">
    <location>
        <begin position="201"/>
        <end position="202"/>
    </location>
    <ligand>
        <name>substrate</name>
    </ligand>
</feature>
<name>A0A2V1J3C2_9BACT</name>
<feature type="active site" description="Proton acceptor" evidence="9">
    <location>
        <position position="210"/>
    </location>
</feature>
<dbReference type="UniPathway" id="UPA00034">
    <property type="reaction ID" value="UER00025"/>
</dbReference>
<feature type="binding site" evidence="9">
    <location>
        <position position="150"/>
    </location>
    <ligand>
        <name>substrate</name>
    </ligand>
</feature>
<feature type="binding site" evidence="9">
    <location>
        <position position="183"/>
    </location>
    <ligand>
        <name>substrate</name>
    </ligand>
</feature>
<dbReference type="Proteomes" id="UP000244925">
    <property type="component" value="Unassembled WGS sequence"/>
</dbReference>
<evidence type="ECO:0000256" key="8">
    <source>
        <dbReference type="ARBA" id="ARBA00051712"/>
    </source>
</evidence>
<evidence type="ECO:0000256" key="1">
    <source>
        <dbReference type="ARBA" id="ARBA00005196"/>
    </source>
</evidence>
<reference evidence="12" key="1">
    <citation type="submission" date="2018-02" db="EMBL/GenBank/DDBJ databases">
        <authorList>
            <person name="Clavel T."/>
            <person name="Strowig T."/>
        </authorList>
    </citation>
    <scope>NUCLEOTIDE SEQUENCE [LARGE SCALE GENOMIC DNA]</scope>
    <source>
        <strain evidence="12">DSM 100764</strain>
    </source>
</reference>
<gene>
    <name evidence="9" type="primary">dapF</name>
    <name evidence="11" type="ORF">C5O25_02010</name>
</gene>
<evidence type="ECO:0000256" key="6">
    <source>
        <dbReference type="ARBA" id="ARBA00023154"/>
    </source>
</evidence>
<accession>A0A2V1J3C2</accession>
<comment type="pathway">
    <text evidence="1 9">Amino-acid biosynthesis; L-lysine biosynthesis via DAP pathway; DL-2,6-diaminopimelate from LL-2,6-diaminopimelate: step 1/1.</text>
</comment>
<dbReference type="HAMAP" id="MF_00197">
    <property type="entry name" value="DAP_epimerase"/>
    <property type="match status" value="1"/>
</dbReference>
<feature type="active site" description="Proton donor" evidence="9">
    <location>
        <position position="71"/>
    </location>
</feature>
<dbReference type="EC" id="5.1.1.7" evidence="3 9"/>
<evidence type="ECO:0000256" key="3">
    <source>
        <dbReference type="ARBA" id="ARBA00013080"/>
    </source>
</evidence>
<keyword evidence="6 9" id="KW-0457">Lysine biosynthesis</keyword>
<comment type="caution">
    <text evidence="11">The sequence shown here is derived from an EMBL/GenBank/DDBJ whole genome shotgun (WGS) entry which is preliminary data.</text>
</comment>
<evidence type="ECO:0000256" key="9">
    <source>
        <dbReference type="HAMAP-Rule" id="MF_00197"/>
    </source>
</evidence>
<evidence type="ECO:0000256" key="4">
    <source>
        <dbReference type="ARBA" id="ARBA00022490"/>
    </source>
</evidence>
<evidence type="ECO:0000256" key="2">
    <source>
        <dbReference type="ARBA" id="ARBA00010219"/>
    </source>
</evidence>
<keyword evidence="5 9" id="KW-0028">Amino-acid biosynthesis</keyword>
<dbReference type="InterPro" id="IPR018510">
    <property type="entry name" value="DAP_epimerase_AS"/>
</dbReference>
<feature type="binding site" evidence="9">
    <location>
        <begin position="72"/>
        <end position="73"/>
    </location>
    <ligand>
        <name>substrate</name>
    </ligand>
</feature>
<dbReference type="FunFam" id="3.10.310.10:FF:000001">
    <property type="entry name" value="Diaminopimelate epimerase"/>
    <property type="match status" value="1"/>
</dbReference>
<evidence type="ECO:0000313" key="11">
    <source>
        <dbReference type="EMBL" id="PWB09457.1"/>
    </source>
</evidence>
<dbReference type="InterPro" id="IPR001653">
    <property type="entry name" value="DAP_epimerase_DapF"/>
</dbReference>
<evidence type="ECO:0000313" key="12">
    <source>
        <dbReference type="Proteomes" id="UP000244925"/>
    </source>
</evidence>
<dbReference type="Gene3D" id="3.10.310.10">
    <property type="entry name" value="Diaminopimelate Epimerase, Chain A, domain 1"/>
    <property type="match status" value="2"/>
</dbReference>
<feature type="binding site" evidence="9">
    <location>
        <position position="62"/>
    </location>
    <ligand>
        <name>substrate</name>
    </ligand>
</feature>
<comment type="catalytic activity">
    <reaction evidence="8 9">
        <text>(2S,6S)-2,6-diaminopimelate = meso-2,6-diaminopimelate</text>
        <dbReference type="Rhea" id="RHEA:15393"/>
        <dbReference type="ChEBI" id="CHEBI:57609"/>
        <dbReference type="ChEBI" id="CHEBI:57791"/>
        <dbReference type="EC" id="5.1.1.7"/>
    </reaction>
</comment>
<comment type="subunit">
    <text evidence="9">Homodimer.</text>
</comment>
<keyword evidence="7 9" id="KW-0413">Isomerase</keyword>
<dbReference type="PROSITE" id="PS01326">
    <property type="entry name" value="DAP_EPIMERASE"/>
    <property type="match status" value="1"/>
</dbReference>
<feature type="binding site" evidence="9">
    <location>
        <position position="11"/>
    </location>
    <ligand>
        <name>substrate</name>
    </ligand>
</feature>
<comment type="caution">
    <text evidence="9">Lacks conserved residue(s) required for the propagation of feature annotation.</text>
</comment>
<comment type="similarity">
    <text evidence="2 9">Belongs to the diaminopimelate epimerase family.</text>
</comment>
<dbReference type="PANTHER" id="PTHR31689:SF0">
    <property type="entry name" value="DIAMINOPIMELATE EPIMERASE"/>
    <property type="match status" value="1"/>
</dbReference>
<dbReference type="GO" id="GO:0005829">
    <property type="term" value="C:cytosol"/>
    <property type="evidence" value="ECO:0007669"/>
    <property type="project" value="TreeGrafter"/>
</dbReference>
<comment type="function">
    <text evidence="9">Catalyzes the stereoinversion of LL-2,6-diaminopimelate (L,L-DAP) to meso-diaminopimelate (meso-DAP), a precursor of L-lysine and an essential component of the bacterial peptidoglycan.</text>
</comment>
<dbReference type="SUPFAM" id="SSF54506">
    <property type="entry name" value="Diaminopimelate epimerase-like"/>
    <property type="match status" value="1"/>
</dbReference>
<feature type="binding site" evidence="9">
    <location>
        <begin position="211"/>
        <end position="212"/>
    </location>
    <ligand>
        <name>substrate</name>
    </ligand>
</feature>
<feature type="site" description="Could be important to modulate the pK values of the two catalytic cysteine residues" evidence="9">
    <location>
        <position position="152"/>
    </location>
</feature>
<protein>
    <recommendedName>
        <fullName evidence="3 9">Diaminopimelate epimerase</fullName>
        <shortName evidence="9">DAP epimerase</shortName>
        <ecNumber evidence="3 9">5.1.1.7</ecNumber>
    </recommendedName>
    <alternativeName>
        <fullName evidence="9">PLP-independent amino acid racemase</fullName>
    </alternativeName>
</protein>
<comment type="subcellular location">
    <subcellularLocation>
        <location evidence="9">Cytoplasm</location>
    </subcellularLocation>
</comment>
<evidence type="ECO:0000256" key="10">
    <source>
        <dbReference type="PROSITE-ProRule" id="PRU10125"/>
    </source>
</evidence>
<dbReference type="AlphaFoldDB" id="A0A2V1J3C2"/>
<feature type="active site" evidence="10">
    <location>
        <position position="71"/>
    </location>
</feature>